<sequence length="106" mass="11335">MSCFIPVSPGKAAESSQGSRRCPWVKGQRGPEAPAQGSSQGMLWAVCPSLSSPPARTARSGMAVSRGVWSQSHRVIRPEHGCPQAQLPAWPEPSLSLVWVYPVSLI</sequence>
<accession>A0A8D0FL28</accession>
<dbReference type="Proteomes" id="UP000694551">
    <property type="component" value="Unplaced"/>
</dbReference>
<name>A0A8D0FL28_STROC</name>
<feature type="region of interest" description="Disordered" evidence="1">
    <location>
        <begin position="1"/>
        <end position="39"/>
    </location>
</feature>
<organism evidence="2 3">
    <name type="scientific">Strix occidentalis caurina</name>
    <name type="common">northern spotted owl</name>
    <dbReference type="NCBI Taxonomy" id="311401"/>
    <lineage>
        <taxon>Eukaryota</taxon>
        <taxon>Metazoa</taxon>
        <taxon>Chordata</taxon>
        <taxon>Craniata</taxon>
        <taxon>Vertebrata</taxon>
        <taxon>Euteleostomi</taxon>
        <taxon>Archelosauria</taxon>
        <taxon>Archosauria</taxon>
        <taxon>Dinosauria</taxon>
        <taxon>Saurischia</taxon>
        <taxon>Theropoda</taxon>
        <taxon>Coelurosauria</taxon>
        <taxon>Aves</taxon>
        <taxon>Neognathae</taxon>
        <taxon>Neoaves</taxon>
        <taxon>Telluraves</taxon>
        <taxon>Strigiformes</taxon>
        <taxon>Strigidae</taxon>
        <taxon>Strix</taxon>
    </lineage>
</organism>
<evidence type="ECO:0000313" key="2">
    <source>
        <dbReference type="Ensembl" id="ENSSOCP00000015860.1"/>
    </source>
</evidence>
<evidence type="ECO:0000313" key="3">
    <source>
        <dbReference type="Proteomes" id="UP000694551"/>
    </source>
</evidence>
<dbReference type="AlphaFoldDB" id="A0A8D0FL28"/>
<reference evidence="2" key="1">
    <citation type="submission" date="2025-08" db="UniProtKB">
        <authorList>
            <consortium name="Ensembl"/>
        </authorList>
    </citation>
    <scope>IDENTIFICATION</scope>
</reference>
<evidence type="ECO:0000256" key="1">
    <source>
        <dbReference type="SAM" id="MobiDB-lite"/>
    </source>
</evidence>
<keyword evidence="3" id="KW-1185">Reference proteome</keyword>
<protein>
    <submittedName>
        <fullName evidence="2">Uncharacterized protein</fullName>
    </submittedName>
</protein>
<proteinExistence type="predicted"/>
<dbReference type="Ensembl" id="ENSSOCT00000016258.1">
    <property type="protein sequence ID" value="ENSSOCP00000015860.1"/>
    <property type="gene ID" value="ENSSOCG00000011940.1"/>
</dbReference>
<reference evidence="2" key="2">
    <citation type="submission" date="2025-09" db="UniProtKB">
        <authorList>
            <consortium name="Ensembl"/>
        </authorList>
    </citation>
    <scope>IDENTIFICATION</scope>
</reference>